<proteinExistence type="predicted"/>
<name>A0A2C9CRF1_9RHOB</name>
<organism evidence="1 2">
    <name type="scientific">Pontivivens marinum</name>
    <dbReference type="NCBI Taxonomy" id="1690039"/>
    <lineage>
        <taxon>Bacteria</taxon>
        <taxon>Pseudomonadati</taxon>
        <taxon>Pseudomonadota</taxon>
        <taxon>Alphaproteobacteria</taxon>
        <taxon>Rhodobacterales</taxon>
        <taxon>Paracoccaceae</taxon>
        <taxon>Pontivivens</taxon>
    </lineage>
</organism>
<dbReference type="SUPFAM" id="SSF69118">
    <property type="entry name" value="AhpD-like"/>
    <property type="match status" value="1"/>
</dbReference>
<gene>
    <name evidence="1" type="ORF">SAMN06273572_102615</name>
</gene>
<dbReference type="OrthoDB" id="5077630at2"/>
<dbReference type="InterPro" id="IPR029032">
    <property type="entry name" value="AhpD-like"/>
</dbReference>
<reference evidence="2" key="1">
    <citation type="submission" date="2017-09" db="EMBL/GenBank/DDBJ databases">
        <authorList>
            <person name="Varghese N."/>
            <person name="Submissions S."/>
        </authorList>
    </citation>
    <scope>NUCLEOTIDE SEQUENCE [LARGE SCALE GENOMIC DNA]</scope>
    <source>
        <strain evidence="2">C7</strain>
    </source>
</reference>
<keyword evidence="2" id="KW-1185">Reference proteome</keyword>
<dbReference type="AlphaFoldDB" id="A0A2C9CRF1"/>
<dbReference type="EMBL" id="OCTN01000002">
    <property type="protein sequence ID" value="SOH93936.1"/>
    <property type="molecule type" value="Genomic_DNA"/>
</dbReference>
<dbReference type="RefSeq" id="WP_097929479.1">
    <property type="nucleotide sequence ID" value="NZ_OCTN01000002.1"/>
</dbReference>
<protein>
    <submittedName>
        <fullName evidence="1">N-terminal domain of uncharacterized protein YciW-containing protein</fullName>
    </submittedName>
</protein>
<dbReference type="Proteomes" id="UP000220034">
    <property type="component" value="Unassembled WGS sequence"/>
</dbReference>
<evidence type="ECO:0000313" key="1">
    <source>
        <dbReference type="EMBL" id="SOH93936.1"/>
    </source>
</evidence>
<accession>A0A2C9CRF1</accession>
<evidence type="ECO:0000313" key="2">
    <source>
        <dbReference type="Proteomes" id="UP000220034"/>
    </source>
</evidence>
<sequence>MTHRPDAISLAAGLANDSPLHTVRSFRPEFVEGAQACRAAVLTPEDDLGLNPELRNAIARRVALGADNPELLSGYPMPKTAELAALAQGRIVTTPALIALAHHTDMIAANPGKATAADLNTLQQVGYSTAQIVALSELLAYVCFQIRVAHGLKLLERTK</sequence>
<dbReference type="Gene3D" id="1.20.1290.10">
    <property type="entry name" value="AhpD-like"/>
    <property type="match status" value="1"/>
</dbReference>